<gene>
    <name evidence="2" type="ORF">AVEN_179626_1</name>
</gene>
<dbReference type="Proteomes" id="UP000499080">
    <property type="component" value="Unassembled WGS sequence"/>
</dbReference>
<evidence type="ECO:0000256" key="1">
    <source>
        <dbReference type="SAM" id="MobiDB-lite"/>
    </source>
</evidence>
<evidence type="ECO:0000313" key="3">
    <source>
        <dbReference type="Proteomes" id="UP000499080"/>
    </source>
</evidence>
<feature type="region of interest" description="Disordered" evidence="1">
    <location>
        <begin position="61"/>
        <end position="83"/>
    </location>
</feature>
<accession>A0A4Y2BDM8</accession>
<protein>
    <submittedName>
        <fullName evidence="2">Uncharacterized protein</fullName>
    </submittedName>
</protein>
<organism evidence="2 3">
    <name type="scientific">Araneus ventricosus</name>
    <name type="common">Orbweaver spider</name>
    <name type="synonym">Epeira ventricosa</name>
    <dbReference type="NCBI Taxonomy" id="182803"/>
    <lineage>
        <taxon>Eukaryota</taxon>
        <taxon>Metazoa</taxon>
        <taxon>Ecdysozoa</taxon>
        <taxon>Arthropoda</taxon>
        <taxon>Chelicerata</taxon>
        <taxon>Arachnida</taxon>
        <taxon>Araneae</taxon>
        <taxon>Araneomorphae</taxon>
        <taxon>Entelegynae</taxon>
        <taxon>Araneoidea</taxon>
        <taxon>Araneidae</taxon>
        <taxon>Araneus</taxon>
    </lineage>
</organism>
<proteinExistence type="predicted"/>
<name>A0A4Y2BDM8_ARAVE</name>
<keyword evidence="3" id="KW-1185">Reference proteome</keyword>
<sequence length="148" mass="16937">MGRGGLVIKSSLRRRWVPGSEPDLTEDRSRFRAWLTLKPTAWVKRPPSGVKRKFGKVVPAQVTSSSSDHLNRGSKLRGPSQNSPRIALEQDVNVIKLNLHENVTYDVRSKLILRRIVMCDITYFMSFITHQSSRLYTVKPVYNDIVET</sequence>
<comment type="caution">
    <text evidence="2">The sequence shown here is derived from an EMBL/GenBank/DDBJ whole genome shotgun (WGS) entry which is preliminary data.</text>
</comment>
<dbReference type="EMBL" id="BGPR01000067">
    <property type="protein sequence ID" value="GBL89857.1"/>
    <property type="molecule type" value="Genomic_DNA"/>
</dbReference>
<evidence type="ECO:0000313" key="2">
    <source>
        <dbReference type="EMBL" id="GBL89857.1"/>
    </source>
</evidence>
<dbReference type="AlphaFoldDB" id="A0A4Y2BDM8"/>
<reference evidence="2 3" key="1">
    <citation type="journal article" date="2019" name="Sci. Rep.">
        <title>Orb-weaving spider Araneus ventricosus genome elucidates the spidroin gene catalogue.</title>
        <authorList>
            <person name="Kono N."/>
            <person name="Nakamura H."/>
            <person name="Ohtoshi R."/>
            <person name="Moran D.A.P."/>
            <person name="Shinohara A."/>
            <person name="Yoshida Y."/>
            <person name="Fujiwara M."/>
            <person name="Mori M."/>
            <person name="Tomita M."/>
            <person name="Arakawa K."/>
        </authorList>
    </citation>
    <scope>NUCLEOTIDE SEQUENCE [LARGE SCALE GENOMIC DNA]</scope>
</reference>